<evidence type="ECO:0000313" key="3">
    <source>
        <dbReference type="Proteomes" id="UP001596292"/>
    </source>
</evidence>
<reference evidence="3" key="1">
    <citation type="journal article" date="2019" name="Int. J. Syst. Evol. Microbiol.">
        <title>The Global Catalogue of Microorganisms (GCM) 10K type strain sequencing project: providing services to taxonomists for standard genome sequencing and annotation.</title>
        <authorList>
            <consortium name="The Broad Institute Genomics Platform"/>
            <consortium name="The Broad Institute Genome Sequencing Center for Infectious Disease"/>
            <person name="Wu L."/>
            <person name="Ma J."/>
        </authorList>
    </citation>
    <scope>NUCLEOTIDE SEQUENCE [LARGE SCALE GENOMIC DNA]</scope>
    <source>
        <strain evidence="3">CCUG 48316</strain>
    </source>
</reference>
<proteinExistence type="predicted"/>
<feature type="domain" description="PilZ" evidence="1">
    <location>
        <begin position="3"/>
        <end position="78"/>
    </location>
</feature>
<dbReference type="Gene3D" id="2.40.10.220">
    <property type="entry name" value="predicted glycosyltransferase like domains"/>
    <property type="match status" value="1"/>
</dbReference>
<protein>
    <submittedName>
        <fullName evidence="2">PilZ domain-containing protein</fullName>
    </submittedName>
</protein>
<organism evidence="2 3">
    <name type="scientific">Methylobacterium komagatae</name>
    <dbReference type="NCBI Taxonomy" id="374425"/>
    <lineage>
        <taxon>Bacteria</taxon>
        <taxon>Pseudomonadati</taxon>
        <taxon>Pseudomonadota</taxon>
        <taxon>Alphaproteobacteria</taxon>
        <taxon>Hyphomicrobiales</taxon>
        <taxon>Methylobacteriaceae</taxon>
        <taxon>Methylobacterium</taxon>
    </lineage>
</organism>
<keyword evidence="3" id="KW-1185">Reference proteome</keyword>
<evidence type="ECO:0000259" key="1">
    <source>
        <dbReference type="Pfam" id="PF07238"/>
    </source>
</evidence>
<dbReference type="Pfam" id="PF07238">
    <property type="entry name" value="PilZ"/>
    <property type="match status" value="1"/>
</dbReference>
<dbReference type="EMBL" id="JBHSWN010000001">
    <property type="protein sequence ID" value="MFC6791114.1"/>
    <property type="molecule type" value="Genomic_DNA"/>
</dbReference>
<accession>A0ABW2BN02</accession>
<dbReference type="SUPFAM" id="SSF141371">
    <property type="entry name" value="PilZ domain-like"/>
    <property type="match status" value="1"/>
</dbReference>
<name>A0ABW2BN02_9HYPH</name>
<dbReference type="InterPro" id="IPR009875">
    <property type="entry name" value="PilZ_domain"/>
</dbReference>
<sequence>MNIRQGKRVALDRPGRVVAGESGHHACIVRDISAAGARLLLPEAGHVPDTFLLSLEPSEDRWSCRVIWRSLGEVGVAFN</sequence>
<dbReference type="Proteomes" id="UP001596292">
    <property type="component" value="Unassembled WGS sequence"/>
</dbReference>
<comment type="caution">
    <text evidence="2">The sequence shown here is derived from an EMBL/GenBank/DDBJ whole genome shotgun (WGS) entry which is preliminary data.</text>
</comment>
<gene>
    <name evidence="2" type="ORF">ACFQE0_16730</name>
</gene>
<dbReference type="RefSeq" id="WP_378971652.1">
    <property type="nucleotide sequence ID" value="NZ_JBHSWN010000001.1"/>
</dbReference>
<evidence type="ECO:0000313" key="2">
    <source>
        <dbReference type="EMBL" id="MFC6791114.1"/>
    </source>
</evidence>